<evidence type="ECO:0000259" key="24">
    <source>
        <dbReference type="Pfam" id="PF13193"/>
    </source>
</evidence>
<evidence type="ECO:0000313" key="26">
    <source>
        <dbReference type="Proteomes" id="UP000037069"/>
    </source>
</evidence>
<name>A0A0L0BRG2_LUCCU</name>
<dbReference type="GO" id="GO:0005778">
    <property type="term" value="C:peroxisomal membrane"/>
    <property type="evidence" value="ECO:0007669"/>
    <property type="project" value="UniProtKB-SubCell"/>
</dbReference>
<reference evidence="25 26" key="1">
    <citation type="journal article" date="2015" name="Nat. Commun.">
        <title>Lucilia cuprina genome unlocks parasitic fly biology to underpin future interventions.</title>
        <authorList>
            <person name="Anstead C.A."/>
            <person name="Korhonen P.K."/>
            <person name="Young N.D."/>
            <person name="Hall R.S."/>
            <person name="Jex A.R."/>
            <person name="Murali S.C."/>
            <person name="Hughes D.S."/>
            <person name="Lee S.F."/>
            <person name="Perry T."/>
            <person name="Stroehlein A.J."/>
            <person name="Ansell B.R."/>
            <person name="Breugelmans B."/>
            <person name="Hofmann A."/>
            <person name="Qu J."/>
            <person name="Dugan S."/>
            <person name="Lee S.L."/>
            <person name="Chao H."/>
            <person name="Dinh H."/>
            <person name="Han Y."/>
            <person name="Doddapaneni H.V."/>
            <person name="Worley K.C."/>
            <person name="Muzny D.M."/>
            <person name="Ioannidis P."/>
            <person name="Waterhouse R.M."/>
            <person name="Zdobnov E.M."/>
            <person name="James P.J."/>
            <person name="Bagnall N.H."/>
            <person name="Kotze A.C."/>
            <person name="Gibbs R.A."/>
            <person name="Richards S."/>
            <person name="Batterham P."/>
            <person name="Gasser R.B."/>
        </authorList>
    </citation>
    <scope>NUCLEOTIDE SEQUENCE [LARGE SCALE GENOMIC DNA]</scope>
    <source>
        <strain evidence="25 26">LS</strain>
        <tissue evidence="25">Full body</tissue>
    </source>
</reference>
<evidence type="ECO:0000256" key="3">
    <source>
        <dbReference type="ARBA" id="ARBA00022448"/>
    </source>
</evidence>
<dbReference type="EC" id="6.2.1.3" evidence="14"/>
<accession>A0A0L0BRG2</accession>
<sequence>MDILVELNFKHKNATRLSIAIGGFLAYLLVKDNTKLSMALGAILALMFKNITFVYAFFSTVERDIVAGIRFLILNIYILYVEKKKWSIARIFQQRCREHPQKPCLLIDDRKLTFQDVEDYSNKVGAYFKDQGYHKGDCIALLMATRPEYVATWLGLSKIGVVTALINTNLRKDTLLHSIKVAKAKAIIVGTELVEVFKDISQQEEIKTLPIYQFSDEEQRINANLEVMKGACDLTDILEKQKLEDLSMYINDCKPRDKLLYVYTSGTTGMPKAAVINNLRYLFMAAGTHHMCGIRKDDIIYNALPLYHTAGGIVGVGNALIHGCTVALRKKFSATNFWKDCIKYNATCAQYIGELCRYLLNSPTRPEDTQHKLRLMYGNGLRPQIWSQFTTRFNIPSIGELYGSTEGNSNLANIANQVGAIGFIPIVARNLYPVQVIRVDEESGEPIRNAKGFCIRCNAGETGLLIGKVDPRRAVTAFHGYADEGASEKKLLKNVFKKGDVFFNSGDMVVGDILGFFYFKDRTGDTFRWRGENVSTQEVEAIITSVIGLQDCVVYGVEIPHVEGKAGMAAIEDPDRKIDLNNLSVGIRGSLPPYAQPLFVRVMDQIPRTATFKMKKRDLMLEGFNMDNIKDPLYYLNKDGLYRPLTREQYQLLLEDNLYKIDVLVELNFKQRNATRFAIAIGGFLTYLWAKDNANLSMVLGAILALLFKNITFLYAFFRTVGRDIVAGTRFIFLNIFIFYVEKKNWSVAQIFQQRCREHPQKPCLLIDDRKLTFQDVEDYSNKVGAYFKDQGYQKGDCIALLMATRPEYVATWLGLSKIGVITALINTNLRKDTLLHSIKVANAKAIIVGCELVEFFKDISEQEEIKTLPIYQFSDEEQRANANLEVVKGACDLTDILKKQKLKDLSMYINDCKPKDKLLYIYTSGTTGMPKAAVINNLRYIFITAGTHLMCGIHKDDIIYNVLPLYHSAGGIAGVGNALIYGCTVALRHKFSATNFWKDCIKYNATCALYIGELCRYLLNSPSRPEDTQHKLRLMYGNALRPQIWSQFIKRFNIPSIGELYGSTEGNSNLANVANQVGAVGFIPIIARNIFPVQVIRVDEQSGEPLRNAKGFCIRCNAGEIGLLIGKVDPRRAVTTFNGYTDAGASEKKLLKDVFKKGDIFFNSGDLLVSDIFGFFYFKDRTGDTFRWRGENVSTQEVEATITSVIGLQDCVVYGVQIPHVEGKAGMAAIEDPDRKIDFNNLSIGIRHTLPSYAQPLFVRIVDQIPRTATFKMIKRDLMLEGFNMDNIKDPLYYLNNDGLYRPLTREQYQLLLEGKAGL</sequence>
<feature type="transmembrane region" description="Helical" evidence="22">
    <location>
        <begin position="725"/>
        <end position="741"/>
    </location>
</feature>
<keyword evidence="9" id="KW-0067">ATP-binding</keyword>
<evidence type="ECO:0000256" key="14">
    <source>
        <dbReference type="ARBA" id="ARBA00026121"/>
    </source>
</evidence>
<dbReference type="PANTHER" id="PTHR43107">
    <property type="entry name" value="LONG-CHAIN FATTY ACID TRANSPORT PROTEIN"/>
    <property type="match status" value="1"/>
</dbReference>
<comment type="catalytic activity">
    <reaction evidence="18">
        <text>tetracosanoate + ATP + CoA = tetracosanoyl-CoA + AMP + diphosphate</text>
        <dbReference type="Rhea" id="RHEA:33639"/>
        <dbReference type="ChEBI" id="CHEBI:30616"/>
        <dbReference type="ChEBI" id="CHEBI:31014"/>
        <dbReference type="ChEBI" id="CHEBI:33019"/>
        <dbReference type="ChEBI" id="CHEBI:57287"/>
        <dbReference type="ChEBI" id="CHEBI:65052"/>
        <dbReference type="ChEBI" id="CHEBI:456215"/>
    </reaction>
    <physiologicalReaction direction="left-to-right" evidence="18">
        <dbReference type="Rhea" id="RHEA:33640"/>
    </physiologicalReaction>
</comment>
<dbReference type="FunFam" id="3.40.50.12780:FF:000019">
    <property type="entry name" value="Long-chain fatty acid transporter"/>
    <property type="match status" value="2"/>
</dbReference>
<dbReference type="OMA" id="MYINDCK"/>
<evidence type="ECO:0000256" key="1">
    <source>
        <dbReference type="ARBA" id="ARBA00004651"/>
    </source>
</evidence>
<keyword evidence="10 22" id="KW-1133">Transmembrane helix</keyword>
<dbReference type="Pfam" id="PF13193">
    <property type="entry name" value="AMP-binding_C"/>
    <property type="match status" value="2"/>
</dbReference>
<feature type="transmembrane region" description="Helical" evidence="22">
    <location>
        <begin position="14"/>
        <end position="30"/>
    </location>
</feature>
<dbReference type="Pfam" id="PF00501">
    <property type="entry name" value="AMP-binding"/>
    <property type="match status" value="2"/>
</dbReference>
<keyword evidence="6 22" id="KW-0812">Transmembrane</keyword>
<dbReference type="GO" id="GO:0004467">
    <property type="term" value="F:long-chain fatty acid-CoA ligase activity"/>
    <property type="evidence" value="ECO:0007669"/>
    <property type="project" value="UniProtKB-EC"/>
</dbReference>
<dbReference type="PANTHER" id="PTHR43107:SF15">
    <property type="entry name" value="FATTY ACID TRANSPORT PROTEIN 3, ISOFORM A"/>
    <property type="match status" value="1"/>
</dbReference>
<dbReference type="InterPro" id="IPR025110">
    <property type="entry name" value="AMP-bd_C"/>
</dbReference>
<evidence type="ECO:0000259" key="23">
    <source>
        <dbReference type="Pfam" id="PF00501"/>
    </source>
</evidence>
<feature type="domain" description="AMP-dependent synthetase/ligase" evidence="23">
    <location>
        <begin position="92"/>
        <end position="448"/>
    </location>
</feature>
<dbReference type="FunFam" id="3.30.300.30:FF:000002">
    <property type="entry name" value="Long-chain fatty acid transport protein 1"/>
    <property type="match status" value="2"/>
</dbReference>
<feature type="domain" description="AMP-binding enzyme C-terminal" evidence="24">
    <location>
        <begin position="538"/>
        <end position="613"/>
    </location>
</feature>
<dbReference type="GO" id="GO:0005524">
    <property type="term" value="F:ATP binding"/>
    <property type="evidence" value="ECO:0007669"/>
    <property type="project" value="UniProtKB-KW"/>
</dbReference>
<evidence type="ECO:0000256" key="19">
    <source>
        <dbReference type="ARBA" id="ARBA00060276"/>
    </source>
</evidence>
<dbReference type="PROSITE" id="PS00455">
    <property type="entry name" value="AMP_BINDING"/>
    <property type="match status" value="2"/>
</dbReference>
<evidence type="ECO:0000256" key="7">
    <source>
        <dbReference type="ARBA" id="ARBA00022741"/>
    </source>
</evidence>
<evidence type="ECO:0000256" key="20">
    <source>
        <dbReference type="ARBA" id="ARBA00068795"/>
    </source>
</evidence>
<keyword evidence="3" id="KW-0813">Transport</keyword>
<feature type="domain" description="AMP-binding enzyme C-terminal" evidence="24">
    <location>
        <begin position="1198"/>
        <end position="1273"/>
    </location>
</feature>
<keyword evidence="13" id="KW-0576">Peroxisome</keyword>
<dbReference type="GO" id="GO:0044539">
    <property type="term" value="P:long-chain fatty acid import into cell"/>
    <property type="evidence" value="ECO:0007669"/>
    <property type="project" value="TreeGrafter"/>
</dbReference>
<dbReference type="Proteomes" id="UP000037069">
    <property type="component" value="Unassembled WGS sequence"/>
</dbReference>
<dbReference type="InterPro" id="IPR042099">
    <property type="entry name" value="ANL_N_sf"/>
</dbReference>
<evidence type="ECO:0000256" key="18">
    <source>
        <dbReference type="ARBA" id="ARBA00048666"/>
    </source>
</evidence>
<comment type="catalytic activity">
    <reaction evidence="15">
        <text>a very long-chain fatty acid + ATP + CoA = a very long-chain fatty acyl-CoA + AMP + diphosphate</text>
        <dbReference type="Rhea" id="RHEA:54536"/>
        <dbReference type="ChEBI" id="CHEBI:30616"/>
        <dbReference type="ChEBI" id="CHEBI:33019"/>
        <dbReference type="ChEBI" id="CHEBI:57287"/>
        <dbReference type="ChEBI" id="CHEBI:58950"/>
        <dbReference type="ChEBI" id="CHEBI:138261"/>
        <dbReference type="ChEBI" id="CHEBI:456215"/>
    </reaction>
    <physiologicalReaction direction="left-to-right" evidence="15">
        <dbReference type="Rhea" id="RHEA:54537"/>
    </physiologicalReaction>
</comment>
<proteinExistence type="inferred from homology"/>
<comment type="function">
    <text evidence="19">Acyl-CoA synthetase required for both the import of long chain fatty acids (LCFAs) (C14-C18) and the activation very long chain fatty acids (VLCFAs) (C20-C26) by esterification of the fatty acids into metabolically active CoA-thioesters for subsequent degradation or incorporation into phospholipids. The transport and fatty acyl-CoA synthetase activities are genetically separable and are thus independent activities. Esterifies VLCFAs in the peroxisome matrix. The VLCFAs are actively transported into peroxisomes by a PXA1-PXA2 heterodimeric transporter in the peroxisomal membrane.</text>
</comment>
<keyword evidence="4" id="KW-1003">Cell membrane</keyword>
<dbReference type="Gene3D" id="3.30.300.30">
    <property type="match status" value="2"/>
</dbReference>
<evidence type="ECO:0000256" key="13">
    <source>
        <dbReference type="ARBA" id="ARBA00023140"/>
    </source>
</evidence>
<comment type="subcellular location">
    <subcellularLocation>
        <location evidence="1">Cell membrane</location>
        <topology evidence="1">Multi-pass membrane protein</topology>
    </subcellularLocation>
    <subcellularLocation>
        <location evidence="17">Peroxisome membrane</location>
    </subcellularLocation>
</comment>
<evidence type="ECO:0000256" key="22">
    <source>
        <dbReference type="SAM" id="Phobius"/>
    </source>
</evidence>
<dbReference type="GO" id="GO:0005886">
    <property type="term" value="C:plasma membrane"/>
    <property type="evidence" value="ECO:0007669"/>
    <property type="project" value="UniProtKB-SubCell"/>
</dbReference>
<evidence type="ECO:0000256" key="9">
    <source>
        <dbReference type="ARBA" id="ARBA00022840"/>
    </source>
</evidence>
<evidence type="ECO:0000256" key="11">
    <source>
        <dbReference type="ARBA" id="ARBA00023055"/>
    </source>
</evidence>
<gene>
    <name evidence="25" type="ORF">FF38_04502</name>
</gene>
<protein>
    <recommendedName>
        <fullName evidence="20">Very long-chain fatty acid transport protein</fullName>
        <ecNumber evidence="14">6.2.1.3</ecNumber>
    </recommendedName>
    <alternativeName>
        <fullName evidence="16">Long-chain-fatty-acid--CoA ligase</fullName>
    </alternativeName>
    <alternativeName>
        <fullName evidence="21">Very-long-chain acyl-CoA synthetase</fullName>
    </alternativeName>
</protein>
<dbReference type="SUPFAM" id="SSF56801">
    <property type="entry name" value="Acetyl-CoA synthetase-like"/>
    <property type="match status" value="2"/>
</dbReference>
<dbReference type="NCBIfam" id="NF006134">
    <property type="entry name" value="PRK08279.1"/>
    <property type="match status" value="2"/>
</dbReference>
<feature type="transmembrane region" description="Helical" evidence="22">
    <location>
        <begin position="37"/>
        <end position="58"/>
    </location>
</feature>
<evidence type="ECO:0000256" key="2">
    <source>
        <dbReference type="ARBA" id="ARBA00006432"/>
    </source>
</evidence>
<keyword evidence="7" id="KW-0547">Nucleotide-binding</keyword>
<comment type="similarity">
    <text evidence="2">Belongs to the ATP-dependent AMP-binding enzyme family.</text>
</comment>
<dbReference type="OrthoDB" id="288590at2759"/>
<evidence type="ECO:0000256" key="8">
    <source>
        <dbReference type="ARBA" id="ARBA00022832"/>
    </source>
</evidence>
<dbReference type="Gene3D" id="3.40.50.12780">
    <property type="entry name" value="N-terminal domain of ligase-like"/>
    <property type="match status" value="2"/>
</dbReference>
<dbReference type="EMBL" id="JRES01001473">
    <property type="protein sequence ID" value="KNC22627.1"/>
    <property type="molecule type" value="Genomic_DNA"/>
</dbReference>
<evidence type="ECO:0000256" key="4">
    <source>
        <dbReference type="ARBA" id="ARBA00022475"/>
    </source>
</evidence>
<keyword evidence="8" id="KW-0276">Fatty acid metabolism</keyword>
<evidence type="ECO:0000256" key="6">
    <source>
        <dbReference type="ARBA" id="ARBA00022692"/>
    </source>
</evidence>
<feature type="transmembrane region" description="Helical" evidence="22">
    <location>
        <begin position="696"/>
        <end position="718"/>
    </location>
</feature>
<feature type="transmembrane region" description="Helical" evidence="22">
    <location>
        <begin position="64"/>
        <end position="81"/>
    </location>
</feature>
<evidence type="ECO:0000256" key="10">
    <source>
        <dbReference type="ARBA" id="ARBA00022989"/>
    </source>
</evidence>
<evidence type="ECO:0000256" key="16">
    <source>
        <dbReference type="ARBA" id="ARBA00041297"/>
    </source>
</evidence>
<comment type="caution">
    <text evidence="25">The sequence shown here is derived from an EMBL/GenBank/DDBJ whole genome shotgun (WGS) entry which is preliminary data.</text>
</comment>
<keyword evidence="5" id="KW-0436">Ligase</keyword>
<evidence type="ECO:0000256" key="17">
    <source>
        <dbReference type="ARBA" id="ARBA00046271"/>
    </source>
</evidence>
<evidence type="ECO:0000256" key="12">
    <source>
        <dbReference type="ARBA" id="ARBA00023136"/>
    </source>
</evidence>
<organism evidence="25 26">
    <name type="scientific">Lucilia cuprina</name>
    <name type="common">Green bottle fly</name>
    <name type="synonym">Australian sheep blowfly</name>
    <dbReference type="NCBI Taxonomy" id="7375"/>
    <lineage>
        <taxon>Eukaryota</taxon>
        <taxon>Metazoa</taxon>
        <taxon>Ecdysozoa</taxon>
        <taxon>Arthropoda</taxon>
        <taxon>Hexapoda</taxon>
        <taxon>Insecta</taxon>
        <taxon>Pterygota</taxon>
        <taxon>Neoptera</taxon>
        <taxon>Endopterygota</taxon>
        <taxon>Diptera</taxon>
        <taxon>Brachycera</taxon>
        <taxon>Muscomorpha</taxon>
        <taxon>Oestroidea</taxon>
        <taxon>Calliphoridae</taxon>
        <taxon>Luciliinae</taxon>
        <taxon>Lucilia</taxon>
    </lineage>
</organism>
<evidence type="ECO:0000313" key="25">
    <source>
        <dbReference type="EMBL" id="KNC22627.1"/>
    </source>
</evidence>
<dbReference type="InterPro" id="IPR000873">
    <property type="entry name" value="AMP-dep_synth/lig_dom"/>
</dbReference>
<feature type="domain" description="AMP-dependent synthetase/ligase" evidence="23">
    <location>
        <begin position="752"/>
        <end position="1109"/>
    </location>
</feature>
<dbReference type="InterPro" id="IPR020845">
    <property type="entry name" value="AMP-binding_CS"/>
</dbReference>
<keyword evidence="26" id="KW-1185">Reference proteome</keyword>
<dbReference type="STRING" id="7375.A0A0L0BRG2"/>
<dbReference type="GO" id="GO:0005324">
    <property type="term" value="F:long-chain fatty acid transmembrane transporter activity"/>
    <property type="evidence" value="ECO:0007669"/>
    <property type="project" value="TreeGrafter"/>
</dbReference>
<evidence type="ECO:0000256" key="21">
    <source>
        <dbReference type="ARBA" id="ARBA00078285"/>
    </source>
</evidence>
<dbReference type="InterPro" id="IPR045851">
    <property type="entry name" value="AMP-bd_C_sf"/>
</dbReference>
<evidence type="ECO:0000256" key="15">
    <source>
        <dbReference type="ARBA" id="ARBA00036527"/>
    </source>
</evidence>
<evidence type="ECO:0000256" key="5">
    <source>
        <dbReference type="ARBA" id="ARBA00022598"/>
    </source>
</evidence>
<dbReference type="GO" id="GO:0005789">
    <property type="term" value="C:endoplasmic reticulum membrane"/>
    <property type="evidence" value="ECO:0007669"/>
    <property type="project" value="TreeGrafter"/>
</dbReference>
<keyword evidence="12 22" id="KW-0472">Membrane</keyword>
<keyword evidence="11" id="KW-0445">Lipid transport</keyword>
<keyword evidence="8" id="KW-0443">Lipid metabolism</keyword>